<evidence type="ECO:0000256" key="1">
    <source>
        <dbReference type="SAM" id="MobiDB-lite"/>
    </source>
</evidence>
<keyword evidence="2" id="KW-0472">Membrane</keyword>
<reference evidence="3" key="1">
    <citation type="journal article" date="2014" name="Int. J. Syst. Evol. Microbiol.">
        <title>Complete genome sequence of Corynebacterium casei LMG S-19264T (=DSM 44701T), isolated from a smear-ripened cheese.</title>
        <authorList>
            <consortium name="US DOE Joint Genome Institute (JGI-PGF)"/>
            <person name="Walter F."/>
            <person name="Albersmeier A."/>
            <person name="Kalinowski J."/>
            <person name="Ruckert C."/>
        </authorList>
    </citation>
    <scope>NUCLEOTIDE SEQUENCE</scope>
    <source>
        <strain evidence="3">VKM B-2789</strain>
    </source>
</reference>
<keyword evidence="2" id="KW-0812">Transmembrane</keyword>
<comment type="caution">
    <text evidence="3">The sequence shown here is derived from an EMBL/GenBank/DDBJ whole genome shotgun (WGS) entry which is preliminary data.</text>
</comment>
<feature type="compositionally biased region" description="Polar residues" evidence="1">
    <location>
        <begin position="1"/>
        <end position="11"/>
    </location>
</feature>
<feature type="compositionally biased region" description="Low complexity" evidence="1">
    <location>
        <begin position="265"/>
        <end position="279"/>
    </location>
</feature>
<evidence type="ECO:0000313" key="3">
    <source>
        <dbReference type="EMBL" id="GLK85264.1"/>
    </source>
</evidence>
<feature type="region of interest" description="Disordered" evidence="1">
    <location>
        <begin position="1"/>
        <end position="37"/>
    </location>
</feature>
<proteinExistence type="predicted"/>
<evidence type="ECO:0000313" key="4">
    <source>
        <dbReference type="Proteomes" id="UP001143330"/>
    </source>
</evidence>
<dbReference type="Gene3D" id="1.25.40.10">
    <property type="entry name" value="Tetratricopeptide repeat domain"/>
    <property type="match status" value="1"/>
</dbReference>
<gene>
    <name evidence="3" type="ORF">GCM10017653_33340</name>
</gene>
<name>A0A9W6K0F9_9HYPH</name>
<dbReference type="EMBL" id="BSFM01000014">
    <property type="protein sequence ID" value="GLK85264.1"/>
    <property type="molecule type" value="Genomic_DNA"/>
</dbReference>
<feature type="transmembrane region" description="Helical" evidence="2">
    <location>
        <begin position="198"/>
        <end position="216"/>
    </location>
</feature>
<keyword evidence="2" id="KW-1133">Transmembrane helix</keyword>
<dbReference type="AlphaFoldDB" id="A0A9W6K0F9"/>
<evidence type="ECO:0008006" key="5">
    <source>
        <dbReference type="Google" id="ProtNLM"/>
    </source>
</evidence>
<reference evidence="3" key="2">
    <citation type="submission" date="2023-01" db="EMBL/GenBank/DDBJ databases">
        <authorList>
            <person name="Sun Q."/>
            <person name="Evtushenko L."/>
        </authorList>
    </citation>
    <scope>NUCLEOTIDE SEQUENCE</scope>
    <source>
        <strain evidence="3">VKM B-2789</strain>
    </source>
</reference>
<protein>
    <recommendedName>
        <fullName evidence="5">Adenylate cyclase</fullName>
    </recommendedName>
</protein>
<dbReference type="Proteomes" id="UP001143330">
    <property type="component" value="Unassembled WGS sequence"/>
</dbReference>
<feature type="region of interest" description="Disordered" evidence="1">
    <location>
        <begin position="265"/>
        <end position="286"/>
    </location>
</feature>
<accession>A0A9W6K0F9</accession>
<evidence type="ECO:0000256" key="2">
    <source>
        <dbReference type="SAM" id="Phobius"/>
    </source>
</evidence>
<organism evidence="3 4">
    <name type="scientific">Ancylobacter defluvii</name>
    <dbReference type="NCBI Taxonomy" id="1282440"/>
    <lineage>
        <taxon>Bacteria</taxon>
        <taxon>Pseudomonadati</taxon>
        <taxon>Pseudomonadota</taxon>
        <taxon>Alphaproteobacteria</taxon>
        <taxon>Hyphomicrobiales</taxon>
        <taxon>Xanthobacteraceae</taxon>
        <taxon>Ancylobacter</taxon>
    </lineage>
</organism>
<dbReference type="SUPFAM" id="SSF48452">
    <property type="entry name" value="TPR-like"/>
    <property type="match status" value="1"/>
</dbReference>
<dbReference type="RefSeq" id="WP_271180624.1">
    <property type="nucleotide sequence ID" value="NZ_BSFM01000014.1"/>
</dbReference>
<keyword evidence="4" id="KW-1185">Reference proteome</keyword>
<dbReference type="InterPro" id="IPR011990">
    <property type="entry name" value="TPR-like_helical_dom_sf"/>
</dbReference>
<sequence>MSDTLSLSTATDVPEGEDQALRPGGVPPEAAPVEDAAAGAAQAREALARVLEAEELRASPQLSTILRFVVEATLDGRREAIKGYTIAVEALGRDPSFDPQIDPIVRVEATRLRRALQRYYAGAGANDEIEIVIPRGSYVPLFVPRRVGVPAGGVPEAETAEAGVPAAIPGVALPGALPGPGVPRDVPSRAGGTRPWRWAGGLLLLFVLAVAIMMAVDVVETSSLRALFPGFALRPIERSNRLGIPMVEVRAFDITGAVPVTSAAAAAPVSPGAPATTASRPPGGEFPARALEMRIRDALARFDLLDVLASPDARPRLDCGVGGASPHSAFALGGLVESHEDGSISLLMRLSDLCDGTIVWSRDFDALRPSEDPIAVENELVREIMASLAEPYGVIQARARARVMSSGGSGKAGPYGCVLLAYDYWRSYLPADHAAARSCLEKAVAADGTFALGYALLAELYLDEIRNGANPRPSPPALNRALAAAEQAIELSPTSGFFRRVALDVHSYRGERGAALAQGDIALQLNPYDVDTLADYGGRLITFGEVERGEAMLASALKAAPAMPPSVDYFRVLAAYLRGDAAGAAAAADRLMGEVYAPGLLARALATHLAGDDPTARADIDKLVALVPAWKTDTATLLARFFPAPHVAKKVGADLAALGLGNPVP</sequence>